<accession>A0A2V1E9I4</accession>
<dbReference type="PANTHER" id="PTHR33112:SF16">
    <property type="entry name" value="HETEROKARYON INCOMPATIBILITY DOMAIN-CONTAINING PROTEIN"/>
    <property type="match status" value="1"/>
</dbReference>
<keyword evidence="3" id="KW-1185">Reference proteome</keyword>
<feature type="domain" description="Heterokaryon incompatibility" evidence="1">
    <location>
        <begin position="216"/>
        <end position="372"/>
    </location>
</feature>
<dbReference type="EMBL" id="KZ805307">
    <property type="protein sequence ID" value="PVI06739.1"/>
    <property type="molecule type" value="Genomic_DNA"/>
</dbReference>
<reference evidence="2 3" key="1">
    <citation type="journal article" date="2018" name="Sci. Rep.">
        <title>Comparative genomics provides insights into the lifestyle and reveals functional heterogeneity of dark septate endophytic fungi.</title>
        <authorList>
            <person name="Knapp D.G."/>
            <person name="Nemeth J.B."/>
            <person name="Barry K."/>
            <person name="Hainaut M."/>
            <person name="Henrissat B."/>
            <person name="Johnson J."/>
            <person name="Kuo A."/>
            <person name="Lim J.H.P."/>
            <person name="Lipzen A."/>
            <person name="Nolan M."/>
            <person name="Ohm R.A."/>
            <person name="Tamas L."/>
            <person name="Grigoriev I.V."/>
            <person name="Spatafora J.W."/>
            <person name="Nagy L.G."/>
            <person name="Kovacs G.M."/>
        </authorList>
    </citation>
    <scope>NUCLEOTIDE SEQUENCE [LARGE SCALE GENOMIC DNA]</scope>
    <source>
        <strain evidence="2 3">DSE2036</strain>
    </source>
</reference>
<dbReference type="STRING" id="97972.A0A2V1E9I4"/>
<dbReference type="InterPro" id="IPR010730">
    <property type="entry name" value="HET"/>
</dbReference>
<gene>
    <name evidence="2" type="ORF">DM02DRAFT_709400</name>
</gene>
<evidence type="ECO:0000313" key="2">
    <source>
        <dbReference type="EMBL" id="PVI06739.1"/>
    </source>
</evidence>
<name>A0A2V1E9I4_9PLEO</name>
<dbReference type="AlphaFoldDB" id="A0A2V1E9I4"/>
<evidence type="ECO:0000259" key="1">
    <source>
        <dbReference type="Pfam" id="PF06985"/>
    </source>
</evidence>
<proteinExistence type="predicted"/>
<dbReference type="Pfam" id="PF06985">
    <property type="entry name" value="HET"/>
    <property type="match status" value="1"/>
</dbReference>
<protein>
    <submittedName>
        <fullName evidence="2">HET-domain-containing protein</fullName>
    </submittedName>
</protein>
<sequence>MNPPSQVVIDTAVGATVSDEHPSLCDVETFCEPCLEVVQSLSPVTVKVHNTLEDVLKCGEEKCRLCRFLCKTSKEINEGLSNQHRVPWVELRTTDYESETRLVQKLKIQVKVEDWGRKEDYSAFRPNTVFRALGNEARGANRAIWSQPGPINFAMRKDTVLEWLKECQTNHPKCKDALKAQTSVAARMLEVKSENGELRVRLVSSMQGPMRNHSPYFVLTHCWGGVEIEAKLTAEKLEVYHKNIDVSTLPKTFQEALEITNALQCRYLWIDSLCIVQGDAEDWAKESRKMAAIFKGAQMTISASEASNSRDGCGISNLLSPAKVFTINRRTKERPARFFSLRLEPQGIGNEYEMHRLFWRSPIHTRAWIFQEKILSHRILHTTQSQLFWQCATQVESEDGTLDTRHKSCRGWDRDVLLTHVPDYLFQPESWGTNIRHRWWGWINEYQRRILTNPTDRYAAFAGVTEHYRSLTNDTPIFGLWDRDLHLHLAWHAHLADHREPMKPLEERRNPSWTWMTFPHGSVYVTGILNGSFGMTAEERRSELKYRYEAKVLNFDIEWTDRPLVSKPARGTIQLRGLFDRIILPRNRFGNINDMDPDFICELADKREIYDQEFDVIILYAYEEESTLTTNLDSLISVGLVLKTMDAEKRMYRRIGRVEVKNKIPLDIDVEKLLPGTFQDILLV</sequence>
<evidence type="ECO:0000313" key="3">
    <source>
        <dbReference type="Proteomes" id="UP000244855"/>
    </source>
</evidence>
<dbReference type="Proteomes" id="UP000244855">
    <property type="component" value="Unassembled WGS sequence"/>
</dbReference>
<dbReference type="OrthoDB" id="3486565at2759"/>
<dbReference type="PANTHER" id="PTHR33112">
    <property type="entry name" value="DOMAIN PROTEIN, PUTATIVE-RELATED"/>
    <property type="match status" value="1"/>
</dbReference>
<organism evidence="2 3">
    <name type="scientific">Periconia macrospinosa</name>
    <dbReference type="NCBI Taxonomy" id="97972"/>
    <lineage>
        <taxon>Eukaryota</taxon>
        <taxon>Fungi</taxon>
        <taxon>Dikarya</taxon>
        <taxon>Ascomycota</taxon>
        <taxon>Pezizomycotina</taxon>
        <taxon>Dothideomycetes</taxon>
        <taxon>Pleosporomycetidae</taxon>
        <taxon>Pleosporales</taxon>
        <taxon>Massarineae</taxon>
        <taxon>Periconiaceae</taxon>
        <taxon>Periconia</taxon>
    </lineage>
</organism>